<sequence>MLSADEITNCIECIANIGDNKISDLDQLKVNLSTECKDDKVKVTKDFCQQSANVLLVKEFLPLISAVTTISEDNGNNLCPLENLEKVTENVIDATKVNITTGVKTTPEIFHASNVYDLNLTLTSGSSQQIHDETISSIVHPDNDIKHCI</sequence>
<reference evidence="1" key="2">
    <citation type="submission" date="2023-04" db="EMBL/GenBank/DDBJ databases">
        <authorList>
            <person name="Bu L."/>
            <person name="Lu L."/>
            <person name="Laidemitt M.R."/>
            <person name="Zhang S.M."/>
            <person name="Mutuku M."/>
            <person name="Mkoji G."/>
            <person name="Steinauer M."/>
            <person name="Loker E.S."/>
        </authorList>
    </citation>
    <scope>NUCLEOTIDE SEQUENCE</scope>
    <source>
        <strain evidence="1">KasaAsao</strain>
        <tissue evidence="1">Whole Snail</tissue>
    </source>
</reference>
<keyword evidence="2" id="KW-1185">Reference proteome</keyword>
<evidence type="ECO:0000313" key="1">
    <source>
        <dbReference type="EMBL" id="KAK0065721.1"/>
    </source>
</evidence>
<dbReference type="AlphaFoldDB" id="A0AAD8FJG1"/>
<evidence type="ECO:0000313" key="2">
    <source>
        <dbReference type="Proteomes" id="UP001233172"/>
    </source>
</evidence>
<dbReference type="EMBL" id="JASAOG010000013">
    <property type="protein sequence ID" value="KAK0065721.1"/>
    <property type="molecule type" value="Genomic_DNA"/>
</dbReference>
<protein>
    <submittedName>
        <fullName evidence="1">Uncharacterized protein</fullName>
    </submittedName>
</protein>
<name>A0AAD8FJG1_BIOPF</name>
<gene>
    <name evidence="1" type="ORF">Bpfe_005154</name>
</gene>
<comment type="caution">
    <text evidence="1">The sequence shown here is derived from an EMBL/GenBank/DDBJ whole genome shotgun (WGS) entry which is preliminary data.</text>
</comment>
<proteinExistence type="predicted"/>
<dbReference type="Proteomes" id="UP001233172">
    <property type="component" value="Unassembled WGS sequence"/>
</dbReference>
<reference evidence="1" key="1">
    <citation type="journal article" date="2023" name="PLoS Negl. Trop. Dis.">
        <title>A genome sequence for Biomphalaria pfeifferi, the major vector snail for the human-infecting parasite Schistosoma mansoni.</title>
        <authorList>
            <person name="Bu L."/>
            <person name="Lu L."/>
            <person name="Laidemitt M.R."/>
            <person name="Zhang S.M."/>
            <person name="Mutuku M."/>
            <person name="Mkoji G."/>
            <person name="Steinauer M."/>
            <person name="Loker E.S."/>
        </authorList>
    </citation>
    <scope>NUCLEOTIDE SEQUENCE</scope>
    <source>
        <strain evidence="1">KasaAsao</strain>
    </source>
</reference>
<organism evidence="1 2">
    <name type="scientific">Biomphalaria pfeifferi</name>
    <name type="common">Bloodfluke planorb</name>
    <name type="synonym">Freshwater snail</name>
    <dbReference type="NCBI Taxonomy" id="112525"/>
    <lineage>
        <taxon>Eukaryota</taxon>
        <taxon>Metazoa</taxon>
        <taxon>Spiralia</taxon>
        <taxon>Lophotrochozoa</taxon>
        <taxon>Mollusca</taxon>
        <taxon>Gastropoda</taxon>
        <taxon>Heterobranchia</taxon>
        <taxon>Euthyneura</taxon>
        <taxon>Panpulmonata</taxon>
        <taxon>Hygrophila</taxon>
        <taxon>Lymnaeoidea</taxon>
        <taxon>Planorbidae</taxon>
        <taxon>Biomphalaria</taxon>
    </lineage>
</organism>
<accession>A0AAD8FJG1</accession>